<dbReference type="EMBL" id="FZPH01000015">
    <property type="protein sequence ID" value="SNT63402.1"/>
    <property type="molecule type" value="Genomic_DNA"/>
</dbReference>
<evidence type="ECO:0000313" key="2">
    <source>
        <dbReference type="Proteomes" id="UP000198362"/>
    </source>
</evidence>
<dbReference type="Proteomes" id="UP000198362">
    <property type="component" value="Unassembled WGS sequence"/>
</dbReference>
<dbReference type="OrthoDB" id="4561160at2"/>
<accession>A0A239P8Y4</accession>
<proteinExistence type="predicted"/>
<keyword evidence="2" id="KW-1185">Reference proteome</keyword>
<reference evidence="1 2" key="1">
    <citation type="submission" date="2017-06" db="EMBL/GenBank/DDBJ databases">
        <authorList>
            <person name="Kim H.J."/>
            <person name="Triplett B.A."/>
        </authorList>
    </citation>
    <scope>NUCLEOTIDE SEQUENCE [LARGE SCALE GENOMIC DNA]</scope>
    <source>
        <strain evidence="1 2">CGMCC 4.5593</strain>
    </source>
</reference>
<gene>
    <name evidence="1" type="ORF">SAMN05421812_11587</name>
</gene>
<dbReference type="RefSeq" id="WP_089254053.1">
    <property type="nucleotide sequence ID" value="NZ_FZPH01000015.1"/>
</dbReference>
<evidence type="ECO:0000313" key="1">
    <source>
        <dbReference type="EMBL" id="SNT63402.1"/>
    </source>
</evidence>
<dbReference type="AlphaFoldDB" id="A0A239P8Y4"/>
<protein>
    <recommendedName>
        <fullName evidence="3">RHIM domain-containing protein</fullName>
    </recommendedName>
</protein>
<sequence length="117" mass="12056">MEGLELIIAALAAGATAGASDVAGAAVRDAYTALRRLLGRKAPEADLDAVDTELAHELERSGAADDPEIIEAARQVLASAEGARMRIGSIEINDSTGVMIGDHGTMTLHIGDHPKKA</sequence>
<organism evidence="1 2">
    <name type="scientific">Asanoa hainanensis</name>
    <dbReference type="NCBI Taxonomy" id="560556"/>
    <lineage>
        <taxon>Bacteria</taxon>
        <taxon>Bacillati</taxon>
        <taxon>Actinomycetota</taxon>
        <taxon>Actinomycetes</taxon>
        <taxon>Micromonosporales</taxon>
        <taxon>Micromonosporaceae</taxon>
        <taxon>Asanoa</taxon>
    </lineage>
</organism>
<evidence type="ECO:0008006" key="3">
    <source>
        <dbReference type="Google" id="ProtNLM"/>
    </source>
</evidence>
<name>A0A239P8Y4_9ACTN</name>